<dbReference type="PANTHER" id="PTHR18919:SF139">
    <property type="entry name" value="THIOLASE-LIKE PROTEIN TYPE 1 ADDITIONAL C-TERMINAL DOMAIN-CONTAINING PROTEIN"/>
    <property type="match status" value="1"/>
</dbReference>
<dbReference type="InterPro" id="IPR016039">
    <property type="entry name" value="Thiolase-like"/>
</dbReference>
<dbReference type="Gene3D" id="3.40.47.10">
    <property type="match status" value="1"/>
</dbReference>
<dbReference type="SUPFAM" id="SSF53901">
    <property type="entry name" value="Thiolase-like"/>
    <property type="match status" value="1"/>
</dbReference>
<evidence type="ECO:0000256" key="2">
    <source>
        <dbReference type="ARBA" id="ARBA00022679"/>
    </source>
</evidence>
<evidence type="ECO:0000256" key="3">
    <source>
        <dbReference type="ARBA" id="ARBA00023315"/>
    </source>
</evidence>
<organism evidence="5">
    <name type="scientific">marine metagenome</name>
    <dbReference type="NCBI Taxonomy" id="408172"/>
    <lineage>
        <taxon>unclassified sequences</taxon>
        <taxon>metagenomes</taxon>
        <taxon>ecological metagenomes</taxon>
    </lineage>
</organism>
<keyword evidence="2" id="KW-0808">Transferase</keyword>
<dbReference type="Gene3D" id="2.40.50.840">
    <property type="match status" value="1"/>
</dbReference>
<dbReference type="EMBL" id="UINC01000304">
    <property type="protein sequence ID" value="SUZ52946.1"/>
    <property type="molecule type" value="Genomic_DNA"/>
</dbReference>
<keyword evidence="3" id="KW-0012">Acyltransferase</keyword>
<protein>
    <recommendedName>
        <fullName evidence="4">Thiolase-like protein type 1 additional C-terminal domain-containing protein</fullName>
    </recommendedName>
</protein>
<sequence>MNSLYSQVNDNTPVLVGCSQYLDTKGPDGLNYLDILSVACEKAIKDCNARISLNEHLDTISVIRFVGDTPNRNSATTALWGYSNMPRSLGNSLGVTVPQEIYTTTGGNSPQLVLNEICNRIKDGHVNCALLTGGEALDTLTSRIKSGLDLNWGDDPGGEPESIGSNSDLGSKFEQKHGIFDPSSVYPLFANSIRSSEGKSSKEHREDIGNLFSRFSEIASQNKYAWFKIHRSSNEIVEETPNNRMVGFPYTKYMNSIMRVNQSAALVITSAKKARELGIPESKWIFMHGGGCLNDIWNVTDRLNLHSSPAIKKCSQAIFNAANCTQADISFFDLYSCFPSAVQIARKEIGIPDGDNRDLTVTGGLPYYGGPGSAYVVNSIASMVSKLRENPGKFGMVTANGWFLTKHGAGVFSSNPFLGEWNQVIDSSHLQKEIENSDHPEFIEEANGKGLIETYTVVNSREGPTKAIIIGLLEDGKRFVANTEKDENLLNKMMQNEMLNTKGTVRFENSRNIFQPD</sequence>
<dbReference type="Pfam" id="PF18313">
    <property type="entry name" value="TLP1_add_C"/>
    <property type="match status" value="1"/>
</dbReference>
<dbReference type="GO" id="GO:0016746">
    <property type="term" value="F:acyltransferase activity"/>
    <property type="evidence" value="ECO:0007669"/>
    <property type="project" value="UniProtKB-KW"/>
</dbReference>
<name>A0A381NED3_9ZZZZ</name>
<gene>
    <name evidence="5" type="ORF">METZ01_LOCUS5800</name>
</gene>
<evidence type="ECO:0000259" key="4">
    <source>
        <dbReference type="Pfam" id="PF18313"/>
    </source>
</evidence>
<evidence type="ECO:0000256" key="1">
    <source>
        <dbReference type="ARBA" id="ARBA00010982"/>
    </source>
</evidence>
<dbReference type="AlphaFoldDB" id="A0A381NED3"/>
<proteinExistence type="inferred from homology"/>
<dbReference type="PANTHER" id="PTHR18919">
    <property type="entry name" value="ACETYL-COA C-ACYLTRANSFERASE"/>
    <property type="match status" value="1"/>
</dbReference>
<feature type="domain" description="Thiolase-like protein type 1 additional C-terminal" evidence="4">
    <location>
        <begin position="430"/>
        <end position="506"/>
    </location>
</feature>
<reference evidence="5" key="1">
    <citation type="submission" date="2018-05" db="EMBL/GenBank/DDBJ databases">
        <authorList>
            <person name="Lanie J.A."/>
            <person name="Ng W.-L."/>
            <person name="Kazmierczak K.M."/>
            <person name="Andrzejewski T.M."/>
            <person name="Davidsen T.M."/>
            <person name="Wayne K.J."/>
            <person name="Tettelin H."/>
            <person name="Glass J.I."/>
            <person name="Rusch D."/>
            <person name="Podicherti R."/>
            <person name="Tsui H.-C.T."/>
            <person name="Winkler M.E."/>
        </authorList>
    </citation>
    <scope>NUCLEOTIDE SEQUENCE</scope>
</reference>
<dbReference type="InterPro" id="IPR040771">
    <property type="entry name" value="TLP1_add_C"/>
</dbReference>
<evidence type="ECO:0000313" key="5">
    <source>
        <dbReference type="EMBL" id="SUZ52946.1"/>
    </source>
</evidence>
<accession>A0A381NED3</accession>
<comment type="similarity">
    <text evidence="1">Belongs to the thiolase-like superfamily. Thiolase family.</text>
</comment>